<dbReference type="EnsemblPlants" id="PNT68511">
    <property type="protein sequence ID" value="PNT68511"/>
    <property type="gene ID" value="BRADI_3g41611v3"/>
</dbReference>
<dbReference type="Gramene" id="PNT68511">
    <property type="protein sequence ID" value="PNT68511"/>
    <property type="gene ID" value="BRADI_3g41611v3"/>
</dbReference>
<organism evidence="2">
    <name type="scientific">Brachypodium distachyon</name>
    <name type="common">Purple false brome</name>
    <name type="synonym">Trachynia distachya</name>
    <dbReference type="NCBI Taxonomy" id="15368"/>
    <lineage>
        <taxon>Eukaryota</taxon>
        <taxon>Viridiplantae</taxon>
        <taxon>Streptophyta</taxon>
        <taxon>Embryophyta</taxon>
        <taxon>Tracheophyta</taxon>
        <taxon>Spermatophyta</taxon>
        <taxon>Magnoliopsida</taxon>
        <taxon>Liliopsida</taxon>
        <taxon>Poales</taxon>
        <taxon>Poaceae</taxon>
        <taxon>BOP clade</taxon>
        <taxon>Pooideae</taxon>
        <taxon>Stipodae</taxon>
        <taxon>Brachypodieae</taxon>
        <taxon>Brachypodium</taxon>
    </lineage>
</organism>
<dbReference type="EMBL" id="CM000882">
    <property type="protein sequence ID" value="PNT68511.1"/>
    <property type="molecule type" value="Genomic_DNA"/>
</dbReference>
<dbReference type="InParanoid" id="A0A2K2D2M0"/>
<keyword evidence="4" id="KW-1185">Reference proteome</keyword>
<gene>
    <name evidence="2" type="ORF">BRADI_3g41611v3</name>
</gene>
<reference evidence="3" key="3">
    <citation type="submission" date="2018-08" db="UniProtKB">
        <authorList>
            <consortium name="EnsemblPlants"/>
        </authorList>
    </citation>
    <scope>IDENTIFICATION</scope>
    <source>
        <strain evidence="3">cv. Bd21</strain>
    </source>
</reference>
<feature type="transmembrane region" description="Helical" evidence="1">
    <location>
        <begin position="38"/>
        <end position="66"/>
    </location>
</feature>
<keyword evidence="1" id="KW-0472">Membrane</keyword>
<keyword evidence="1" id="KW-0812">Transmembrane</keyword>
<dbReference type="AlphaFoldDB" id="A0A2K2D2M0"/>
<evidence type="ECO:0000313" key="4">
    <source>
        <dbReference type="Proteomes" id="UP000008810"/>
    </source>
</evidence>
<sequence length="191" mass="21399">MTIYTSSIEPLACSSCPPHEASPEPSPARTQSPRNRRLFLLLLLLLLLVIIFIDLVLGVPLGVVLVQDTLPLLAEHLLQREHPGLPLLAVRVHRRQAIHELLRVPGPVFLRQVLHDGRVVVLGCLPRLPALDEVVDLPLGEPPHLLLLLRLRRRRLFLLGVGGLVCLGRARHCCPSRDLSFSFPLFFLTFF</sequence>
<evidence type="ECO:0000313" key="3">
    <source>
        <dbReference type="EnsemblPlants" id="PNT68511"/>
    </source>
</evidence>
<evidence type="ECO:0000313" key="2">
    <source>
        <dbReference type="EMBL" id="PNT68511.1"/>
    </source>
</evidence>
<keyword evidence="1" id="KW-1133">Transmembrane helix</keyword>
<protein>
    <submittedName>
        <fullName evidence="2 3">Uncharacterized protein</fullName>
    </submittedName>
</protein>
<accession>A0A2K2D2M0</accession>
<reference evidence="2" key="2">
    <citation type="submission" date="2017-06" db="EMBL/GenBank/DDBJ databases">
        <title>WGS assembly of Brachypodium distachyon.</title>
        <authorList>
            <consortium name="The International Brachypodium Initiative"/>
            <person name="Lucas S."/>
            <person name="Harmon-Smith M."/>
            <person name="Lail K."/>
            <person name="Tice H."/>
            <person name="Grimwood J."/>
            <person name="Bruce D."/>
            <person name="Barry K."/>
            <person name="Shu S."/>
            <person name="Lindquist E."/>
            <person name="Wang M."/>
            <person name="Pitluck S."/>
            <person name="Vogel J.P."/>
            <person name="Garvin D.F."/>
            <person name="Mockler T.C."/>
            <person name="Schmutz J."/>
            <person name="Rokhsar D."/>
            <person name="Bevan M.W."/>
        </authorList>
    </citation>
    <scope>NUCLEOTIDE SEQUENCE</scope>
    <source>
        <strain evidence="2">Bd21</strain>
    </source>
</reference>
<proteinExistence type="predicted"/>
<name>A0A2K2D2M0_BRADI</name>
<dbReference type="ExpressionAtlas" id="A0A2K2D2M0">
    <property type="expression patterns" value="baseline and differential"/>
</dbReference>
<reference evidence="2 3" key="1">
    <citation type="journal article" date="2010" name="Nature">
        <title>Genome sequencing and analysis of the model grass Brachypodium distachyon.</title>
        <authorList>
            <consortium name="International Brachypodium Initiative"/>
        </authorList>
    </citation>
    <scope>NUCLEOTIDE SEQUENCE [LARGE SCALE GENOMIC DNA]</scope>
    <source>
        <strain evidence="2 3">Bd21</strain>
    </source>
</reference>
<dbReference type="Proteomes" id="UP000008810">
    <property type="component" value="Chromosome 3"/>
</dbReference>
<evidence type="ECO:0000256" key="1">
    <source>
        <dbReference type="SAM" id="Phobius"/>
    </source>
</evidence>